<dbReference type="Proteomes" id="UP000268727">
    <property type="component" value="Unassembled WGS sequence"/>
</dbReference>
<dbReference type="AlphaFoldDB" id="A0A3N1H2G0"/>
<evidence type="ECO:0000256" key="1">
    <source>
        <dbReference type="SAM" id="MobiDB-lite"/>
    </source>
</evidence>
<reference evidence="2 3" key="1">
    <citation type="submission" date="2018-11" db="EMBL/GenBank/DDBJ databases">
        <title>Sequencing the genomes of 1000 actinobacteria strains.</title>
        <authorList>
            <person name="Klenk H.-P."/>
        </authorList>
    </citation>
    <scope>NUCLEOTIDE SEQUENCE [LARGE SCALE GENOMIC DNA]</scope>
    <source>
        <strain evidence="2 3">DSM 44231</strain>
    </source>
</reference>
<dbReference type="RefSeq" id="WP_123742656.1">
    <property type="nucleotide sequence ID" value="NZ_RJKM01000001.1"/>
</dbReference>
<accession>A0A3N1H2G0</accession>
<dbReference type="EMBL" id="RJKM01000001">
    <property type="protein sequence ID" value="ROP36725.1"/>
    <property type="molecule type" value="Genomic_DNA"/>
</dbReference>
<sequence>MSSTPIYDELAATYLADLIPAPGEPTGPGEPAVPEQPGEQEVATTAPESATPAPDRPRPRARPKV</sequence>
<evidence type="ECO:0000313" key="2">
    <source>
        <dbReference type="EMBL" id="ROP36725.1"/>
    </source>
</evidence>
<feature type="region of interest" description="Disordered" evidence="1">
    <location>
        <begin position="19"/>
        <end position="65"/>
    </location>
</feature>
<name>A0A3N1H2G0_9PSEU</name>
<protein>
    <submittedName>
        <fullName evidence="2">Uncharacterized protein</fullName>
    </submittedName>
</protein>
<comment type="caution">
    <text evidence="2">The sequence shown here is derived from an EMBL/GenBank/DDBJ whole genome shotgun (WGS) entry which is preliminary data.</text>
</comment>
<feature type="compositionally biased region" description="Low complexity" evidence="1">
    <location>
        <begin position="43"/>
        <end position="53"/>
    </location>
</feature>
<organism evidence="2 3">
    <name type="scientific">Saccharothrix texasensis</name>
    <dbReference type="NCBI Taxonomy" id="103734"/>
    <lineage>
        <taxon>Bacteria</taxon>
        <taxon>Bacillati</taxon>
        <taxon>Actinomycetota</taxon>
        <taxon>Actinomycetes</taxon>
        <taxon>Pseudonocardiales</taxon>
        <taxon>Pseudonocardiaceae</taxon>
        <taxon>Saccharothrix</taxon>
    </lineage>
</organism>
<evidence type="ECO:0000313" key="3">
    <source>
        <dbReference type="Proteomes" id="UP000268727"/>
    </source>
</evidence>
<keyword evidence="3" id="KW-1185">Reference proteome</keyword>
<proteinExistence type="predicted"/>
<gene>
    <name evidence="2" type="ORF">EDD40_2002</name>
</gene>